<dbReference type="RefSeq" id="WP_182844336.1">
    <property type="nucleotide sequence ID" value="NZ_BAAALP010000082.1"/>
</dbReference>
<dbReference type="AlphaFoldDB" id="A0A7W3LPT3"/>
<keyword evidence="3" id="KW-0804">Transcription</keyword>
<dbReference type="InterPro" id="IPR011711">
    <property type="entry name" value="GntR_C"/>
</dbReference>
<dbReference type="Gene3D" id="1.10.10.10">
    <property type="entry name" value="Winged helix-like DNA-binding domain superfamily/Winged helix DNA-binding domain"/>
    <property type="match status" value="1"/>
</dbReference>
<dbReference type="EMBL" id="JACJIA010000004">
    <property type="protein sequence ID" value="MBA8952058.1"/>
    <property type="molecule type" value="Genomic_DNA"/>
</dbReference>
<dbReference type="InterPro" id="IPR008920">
    <property type="entry name" value="TF_FadR/GntR_C"/>
</dbReference>
<dbReference type="CDD" id="cd07377">
    <property type="entry name" value="WHTH_GntR"/>
    <property type="match status" value="1"/>
</dbReference>
<evidence type="ECO:0000313" key="6">
    <source>
        <dbReference type="Proteomes" id="UP000572680"/>
    </source>
</evidence>
<dbReference type="Pfam" id="PF00392">
    <property type="entry name" value="GntR"/>
    <property type="match status" value="1"/>
</dbReference>
<dbReference type="SMART" id="SM00895">
    <property type="entry name" value="FCD"/>
    <property type="match status" value="1"/>
</dbReference>
<dbReference type="PANTHER" id="PTHR43537:SF45">
    <property type="entry name" value="GNTR FAMILY REGULATORY PROTEIN"/>
    <property type="match status" value="1"/>
</dbReference>
<name>A0A7W3LPT3_ACTNM</name>
<keyword evidence="6" id="KW-1185">Reference proteome</keyword>
<dbReference type="GO" id="GO:0003677">
    <property type="term" value="F:DNA binding"/>
    <property type="evidence" value="ECO:0007669"/>
    <property type="project" value="UniProtKB-KW"/>
</dbReference>
<proteinExistence type="predicted"/>
<feature type="domain" description="HTH gntR-type" evidence="4">
    <location>
        <begin position="21"/>
        <end position="88"/>
    </location>
</feature>
<dbReference type="InterPro" id="IPR000524">
    <property type="entry name" value="Tscrpt_reg_HTH_GntR"/>
</dbReference>
<dbReference type="Gene3D" id="1.20.120.530">
    <property type="entry name" value="GntR ligand-binding domain-like"/>
    <property type="match status" value="1"/>
</dbReference>
<evidence type="ECO:0000256" key="3">
    <source>
        <dbReference type="ARBA" id="ARBA00023163"/>
    </source>
</evidence>
<reference evidence="5 6" key="1">
    <citation type="submission" date="2020-08" db="EMBL/GenBank/DDBJ databases">
        <title>Genomic Encyclopedia of Type Strains, Phase IV (KMG-IV): sequencing the most valuable type-strain genomes for metagenomic binning, comparative biology and taxonomic classification.</title>
        <authorList>
            <person name="Goeker M."/>
        </authorList>
    </citation>
    <scope>NUCLEOTIDE SEQUENCE [LARGE SCALE GENOMIC DNA]</scope>
    <source>
        <strain evidence="5 6">DSM 44197</strain>
    </source>
</reference>
<dbReference type="GO" id="GO:0003700">
    <property type="term" value="F:DNA-binding transcription factor activity"/>
    <property type="evidence" value="ECO:0007669"/>
    <property type="project" value="InterPro"/>
</dbReference>
<evidence type="ECO:0000256" key="1">
    <source>
        <dbReference type="ARBA" id="ARBA00023015"/>
    </source>
</evidence>
<dbReference type="Pfam" id="PF07729">
    <property type="entry name" value="FCD"/>
    <property type="match status" value="1"/>
</dbReference>
<dbReference type="Proteomes" id="UP000572680">
    <property type="component" value="Unassembled WGS sequence"/>
</dbReference>
<dbReference type="InterPro" id="IPR036390">
    <property type="entry name" value="WH_DNA-bd_sf"/>
</dbReference>
<keyword evidence="2 5" id="KW-0238">DNA-binding</keyword>
<evidence type="ECO:0000313" key="5">
    <source>
        <dbReference type="EMBL" id="MBA8952058.1"/>
    </source>
</evidence>
<dbReference type="SUPFAM" id="SSF48008">
    <property type="entry name" value="GntR ligand-binding domain-like"/>
    <property type="match status" value="1"/>
</dbReference>
<comment type="caution">
    <text evidence="5">The sequence shown here is derived from an EMBL/GenBank/DDBJ whole genome shotgun (WGS) entry which is preliminary data.</text>
</comment>
<protein>
    <submittedName>
        <fullName evidence="5">DNA-binding GntR family transcriptional regulator</fullName>
    </submittedName>
</protein>
<dbReference type="PROSITE" id="PS50949">
    <property type="entry name" value="HTH_GNTR"/>
    <property type="match status" value="1"/>
</dbReference>
<evidence type="ECO:0000259" key="4">
    <source>
        <dbReference type="PROSITE" id="PS50949"/>
    </source>
</evidence>
<dbReference type="SMART" id="SM00345">
    <property type="entry name" value="HTH_GNTR"/>
    <property type="match status" value="1"/>
</dbReference>
<dbReference type="SUPFAM" id="SSF46785">
    <property type="entry name" value="Winged helix' DNA-binding domain"/>
    <property type="match status" value="1"/>
</dbReference>
<keyword evidence="1" id="KW-0805">Transcription regulation</keyword>
<dbReference type="InterPro" id="IPR036388">
    <property type="entry name" value="WH-like_DNA-bd_sf"/>
</dbReference>
<dbReference type="PANTHER" id="PTHR43537">
    <property type="entry name" value="TRANSCRIPTIONAL REGULATOR, GNTR FAMILY"/>
    <property type="match status" value="1"/>
</dbReference>
<accession>A0A7W3LPT3</accession>
<sequence>MTAQQEWISRIEAASHDLGRSSTAIRVADLLRGEIASGRLEPGDRLPEDKLCAAARVSRNTMREAFRLLAMEGLVVHEFNRGVFVRRLTVEDLVDVYRMRRILECAGVQNAAAAGPVAVARVVEAVEQGERAAATGDWASVGTADIAFHGALGALCRSPRVDDTMRRILAELRLVFHVMGSPREFHKPYLHRNRMIADLLWRGDREAAERELRSYLDDAEAQLTAAYRALT</sequence>
<gene>
    <name evidence="5" type="ORF">HNR61_003698</name>
</gene>
<organism evidence="5 6">
    <name type="scientific">Actinomadura namibiensis</name>
    <dbReference type="NCBI Taxonomy" id="182080"/>
    <lineage>
        <taxon>Bacteria</taxon>
        <taxon>Bacillati</taxon>
        <taxon>Actinomycetota</taxon>
        <taxon>Actinomycetes</taxon>
        <taxon>Streptosporangiales</taxon>
        <taxon>Thermomonosporaceae</taxon>
        <taxon>Actinomadura</taxon>
    </lineage>
</organism>
<evidence type="ECO:0000256" key="2">
    <source>
        <dbReference type="ARBA" id="ARBA00023125"/>
    </source>
</evidence>